<name>A0ABV7WMZ9_9GAMM</name>
<dbReference type="SUPFAM" id="SSF103473">
    <property type="entry name" value="MFS general substrate transporter"/>
    <property type="match status" value="1"/>
</dbReference>
<comment type="caution">
    <text evidence="2">The sequence shown here is derived from an EMBL/GenBank/DDBJ whole genome shotgun (WGS) entry which is preliminary data.</text>
</comment>
<evidence type="ECO:0000313" key="2">
    <source>
        <dbReference type="EMBL" id="MFC3700199.1"/>
    </source>
</evidence>
<keyword evidence="1" id="KW-0472">Membrane</keyword>
<evidence type="ECO:0000256" key="1">
    <source>
        <dbReference type="SAM" id="Phobius"/>
    </source>
</evidence>
<dbReference type="Proteomes" id="UP001595710">
    <property type="component" value="Unassembled WGS sequence"/>
</dbReference>
<organism evidence="2 3">
    <name type="scientific">Reinekea marina</name>
    <dbReference type="NCBI Taxonomy" id="1310421"/>
    <lineage>
        <taxon>Bacteria</taxon>
        <taxon>Pseudomonadati</taxon>
        <taxon>Pseudomonadota</taxon>
        <taxon>Gammaproteobacteria</taxon>
        <taxon>Oceanospirillales</taxon>
        <taxon>Saccharospirillaceae</taxon>
        <taxon>Reinekea</taxon>
    </lineage>
</organism>
<dbReference type="RefSeq" id="WP_290280925.1">
    <property type="nucleotide sequence ID" value="NZ_JAUFQI010000001.1"/>
</dbReference>
<feature type="transmembrane region" description="Helical" evidence="1">
    <location>
        <begin position="114"/>
        <end position="132"/>
    </location>
</feature>
<keyword evidence="1" id="KW-0812">Transmembrane</keyword>
<sequence>MTNTVEKSFEAKVKRTTKILAIATLGWVLTTALVTFGPEFLWQPTWITFFAICINSLAGVGMIIANIKHISSLDELQRRIQMIAMGISLGVAVVFGLSLSMMETSGAWDIEFEISHLVVLISFTYMGTLITLNKRYE</sequence>
<accession>A0ABV7WMZ9</accession>
<dbReference type="EMBL" id="JBHRYN010000003">
    <property type="protein sequence ID" value="MFC3700199.1"/>
    <property type="molecule type" value="Genomic_DNA"/>
</dbReference>
<proteinExistence type="predicted"/>
<protein>
    <submittedName>
        <fullName evidence="2">Uncharacterized protein</fullName>
    </submittedName>
</protein>
<feature type="transmembrane region" description="Helical" evidence="1">
    <location>
        <begin position="46"/>
        <end position="67"/>
    </location>
</feature>
<dbReference type="InterPro" id="IPR036259">
    <property type="entry name" value="MFS_trans_sf"/>
</dbReference>
<keyword evidence="3" id="KW-1185">Reference proteome</keyword>
<evidence type="ECO:0000313" key="3">
    <source>
        <dbReference type="Proteomes" id="UP001595710"/>
    </source>
</evidence>
<feature type="transmembrane region" description="Helical" evidence="1">
    <location>
        <begin position="20"/>
        <end position="40"/>
    </location>
</feature>
<reference evidence="3" key="1">
    <citation type="journal article" date="2019" name="Int. J. Syst. Evol. Microbiol.">
        <title>The Global Catalogue of Microorganisms (GCM) 10K type strain sequencing project: providing services to taxonomists for standard genome sequencing and annotation.</title>
        <authorList>
            <consortium name="The Broad Institute Genomics Platform"/>
            <consortium name="The Broad Institute Genome Sequencing Center for Infectious Disease"/>
            <person name="Wu L."/>
            <person name="Ma J."/>
        </authorList>
    </citation>
    <scope>NUCLEOTIDE SEQUENCE [LARGE SCALE GENOMIC DNA]</scope>
    <source>
        <strain evidence="3">CECT 8288</strain>
    </source>
</reference>
<feature type="transmembrane region" description="Helical" evidence="1">
    <location>
        <begin position="79"/>
        <end position="102"/>
    </location>
</feature>
<gene>
    <name evidence="2" type="ORF">ACFOND_01000</name>
</gene>
<keyword evidence="1" id="KW-1133">Transmembrane helix</keyword>